<feature type="transmembrane region" description="Helical" evidence="3">
    <location>
        <begin position="79"/>
        <end position="98"/>
    </location>
</feature>
<evidence type="ECO:0000313" key="4">
    <source>
        <dbReference type="EMBL" id="KAF3956484.1"/>
    </source>
</evidence>
<gene>
    <name evidence="4" type="ORF">CMV_018391</name>
</gene>
<evidence type="ECO:0000256" key="3">
    <source>
        <dbReference type="SAM" id="Phobius"/>
    </source>
</evidence>
<comment type="caution">
    <text evidence="4">The sequence shown here is derived from an EMBL/GenBank/DDBJ whole genome shotgun (WGS) entry which is preliminary data.</text>
</comment>
<dbReference type="EMBL" id="JRKL02003077">
    <property type="protein sequence ID" value="KAF3956484.1"/>
    <property type="molecule type" value="Genomic_DNA"/>
</dbReference>
<feature type="coiled-coil region" evidence="1">
    <location>
        <begin position="34"/>
        <end position="68"/>
    </location>
</feature>
<feature type="compositionally biased region" description="Basic and acidic residues" evidence="2">
    <location>
        <begin position="160"/>
        <end position="179"/>
    </location>
</feature>
<keyword evidence="3" id="KW-0472">Membrane</keyword>
<keyword evidence="3" id="KW-0812">Transmembrane</keyword>
<feature type="region of interest" description="Disordered" evidence="2">
    <location>
        <begin position="156"/>
        <end position="179"/>
    </location>
</feature>
<proteinExistence type="predicted"/>
<sequence>MQVLQVVRHQHLLYAWRSNNTYSIAKVKRLDYAVEVANEELKQAHALIDAALERERVAKRKVERANAARMISVDKATKLTIALVLSWVMFLVLFILFAPQPCPLASPLASAQPAALSSRSLASARSSCLALRPRLSPQLLTFDQLALRAPLGQNTSLAVSEERNKEGKEIKKERNSVPT</sequence>
<protein>
    <recommendedName>
        <fullName evidence="6">Transmembrane protein</fullName>
    </recommendedName>
</protein>
<dbReference type="OrthoDB" id="10593432at2759"/>
<evidence type="ECO:0000256" key="2">
    <source>
        <dbReference type="SAM" id="MobiDB-lite"/>
    </source>
</evidence>
<dbReference type="Proteomes" id="UP000737018">
    <property type="component" value="Unassembled WGS sequence"/>
</dbReference>
<keyword evidence="3" id="KW-1133">Transmembrane helix</keyword>
<keyword evidence="5" id="KW-1185">Reference proteome</keyword>
<keyword evidence="1" id="KW-0175">Coiled coil</keyword>
<name>A0A8J4R023_9ROSI</name>
<evidence type="ECO:0000256" key="1">
    <source>
        <dbReference type="SAM" id="Coils"/>
    </source>
</evidence>
<accession>A0A8J4R023</accession>
<reference evidence="4" key="1">
    <citation type="submission" date="2020-03" db="EMBL/GenBank/DDBJ databases">
        <title>Castanea mollissima Vanexum genome sequencing.</title>
        <authorList>
            <person name="Staton M."/>
        </authorList>
    </citation>
    <scope>NUCLEOTIDE SEQUENCE</scope>
    <source>
        <tissue evidence="4">Leaf</tissue>
    </source>
</reference>
<organism evidence="4 5">
    <name type="scientific">Castanea mollissima</name>
    <name type="common">Chinese chestnut</name>
    <dbReference type="NCBI Taxonomy" id="60419"/>
    <lineage>
        <taxon>Eukaryota</taxon>
        <taxon>Viridiplantae</taxon>
        <taxon>Streptophyta</taxon>
        <taxon>Embryophyta</taxon>
        <taxon>Tracheophyta</taxon>
        <taxon>Spermatophyta</taxon>
        <taxon>Magnoliopsida</taxon>
        <taxon>eudicotyledons</taxon>
        <taxon>Gunneridae</taxon>
        <taxon>Pentapetalae</taxon>
        <taxon>rosids</taxon>
        <taxon>fabids</taxon>
        <taxon>Fagales</taxon>
        <taxon>Fagaceae</taxon>
        <taxon>Castanea</taxon>
    </lineage>
</organism>
<dbReference type="AlphaFoldDB" id="A0A8J4R023"/>
<evidence type="ECO:0000313" key="5">
    <source>
        <dbReference type="Proteomes" id="UP000737018"/>
    </source>
</evidence>
<evidence type="ECO:0008006" key="6">
    <source>
        <dbReference type="Google" id="ProtNLM"/>
    </source>
</evidence>